<dbReference type="RefSeq" id="WP_315725528.1">
    <property type="nucleotide sequence ID" value="NZ_JAVUPU010000003.1"/>
</dbReference>
<evidence type="ECO:0000259" key="3">
    <source>
        <dbReference type="SMART" id="SM00894"/>
    </source>
</evidence>
<evidence type="ECO:0000313" key="4">
    <source>
        <dbReference type="EMBL" id="MDT9598535.1"/>
    </source>
</evidence>
<keyword evidence="2" id="KW-0472">Membrane</keyword>
<reference evidence="4 5" key="1">
    <citation type="submission" date="2023-05" db="EMBL/GenBank/DDBJ databases">
        <authorList>
            <person name="Guo Y."/>
        </authorList>
    </citation>
    <scope>NUCLEOTIDE SEQUENCE [LARGE SCALE GENOMIC DNA]</scope>
    <source>
        <strain evidence="4 5">GR2756</strain>
    </source>
</reference>
<dbReference type="SMART" id="SM00894">
    <property type="entry name" value="Excalibur"/>
    <property type="match status" value="1"/>
</dbReference>
<feature type="compositionally biased region" description="Polar residues" evidence="1">
    <location>
        <begin position="1"/>
        <end position="10"/>
    </location>
</feature>
<dbReference type="InterPro" id="IPR008613">
    <property type="entry name" value="Excalibur_Ca-bd_domain"/>
</dbReference>
<dbReference type="EMBL" id="JAVUPU010000003">
    <property type="protein sequence ID" value="MDT9598535.1"/>
    <property type="molecule type" value="Genomic_DNA"/>
</dbReference>
<feature type="region of interest" description="Disordered" evidence="1">
    <location>
        <begin position="1"/>
        <end position="26"/>
    </location>
</feature>
<organism evidence="4 5">
    <name type="scientific">Sphingosinicella rhizophila</name>
    <dbReference type="NCBI Taxonomy" id="3050082"/>
    <lineage>
        <taxon>Bacteria</taxon>
        <taxon>Pseudomonadati</taxon>
        <taxon>Pseudomonadota</taxon>
        <taxon>Alphaproteobacteria</taxon>
        <taxon>Sphingomonadales</taxon>
        <taxon>Sphingosinicellaceae</taxon>
        <taxon>Sphingosinicella</taxon>
    </lineage>
</organism>
<keyword evidence="5" id="KW-1185">Reference proteome</keyword>
<gene>
    <name evidence="4" type="ORF">RQX22_06180</name>
</gene>
<feature type="domain" description="Excalibur calcium-binding" evidence="3">
    <location>
        <begin position="75"/>
        <end position="111"/>
    </location>
</feature>
<keyword evidence="2" id="KW-1133">Transmembrane helix</keyword>
<dbReference type="Proteomes" id="UP001259572">
    <property type="component" value="Unassembled WGS sequence"/>
</dbReference>
<keyword evidence="2" id="KW-0812">Transmembrane</keyword>
<sequence length="116" mass="12589">MRSHNRNYSAARTRERLARGRSRQQPQGLGFAGQLLGGCALVAIVGWNIAPQAQALWTRSTTSPEKIAQIETSVYYSGCNEVRAAGAAPLYRGEPGYRQGMDGDGDGVACEPWRGY</sequence>
<evidence type="ECO:0000256" key="1">
    <source>
        <dbReference type="SAM" id="MobiDB-lite"/>
    </source>
</evidence>
<dbReference type="Pfam" id="PF05901">
    <property type="entry name" value="Excalibur"/>
    <property type="match status" value="1"/>
</dbReference>
<name>A0ABU3Q542_9SPHN</name>
<feature type="transmembrane region" description="Helical" evidence="2">
    <location>
        <begin position="29"/>
        <end position="50"/>
    </location>
</feature>
<proteinExistence type="predicted"/>
<protein>
    <submittedName>
        <fullName evidence="4">Excalibur calcium-binding domain-containing protein</fullName>
    </submittedName>
</protein>
<accession>A0ABU3Q542</accession>
<evidence type="ECO:0000313" key="5">
    <source>
        <dbReference type="Proteomes" id="UP001259572"/>
    </source>
</evidence>
<evidence type="ECO:0000256" key="2">
    <source>
        <dbReference type="SAM" id="Phobius"/>
    </source>
</evidence>
<comment type="caution">
    <text evidence="4">The sequence shown here is derived from an EMBL/GenBank/DDBJ whole genome shotgun (WGS) entry which is preliminary data.</text>
</comment>